<gene>
    <name evidence="1" type="ORF">GFB56_35435</name>
</gene>
<dbReference type="AlphaFoldDB" id="A0AAW4FXY1"/>
<dbReference type="RefSeq" id="WP_203530020.1">
    <property type="nucleotide sequence ID" value="NZ_CP083371.1"/>
</dbReference>
<keyword evidence="2" id="KW-1185">Reference proteome</keyword>
<protein>
    <submittedName>
        <fullName evidence="1">Uncharacterized protein</fullName>
    </submittedName>
</protein>
<proteinExistence type="predicted"/>
<dbReference type="Proteomes" id="UP000744980">
    <property type="component" value="Unassembled WGS sequence"/>
</dbReference>
<sequence length="70" mass="7982">MLQRDDKVANLNSALRVKRRIRGAALAFLLELEQMDFWLSRAAETLSAAQDVHLDQFEQFASALVAHRNN</sequence>
<name>A0AAW4FXY1_9HYPH</name>
<accession>A0AAW4FXY1</accession>
<dbReference type="EMBL" id="WXFA01000063">
    <property type="protein sequence ID" value="MBM3095972.1"/>
    <property type="molecule type" value="Genomic_DNA"/>
</dbReference>
<reference evidence="1 2" key="1">
    <citation type="submission" date="2020-01" db="EMBL/GenBank/DDBJ databases">
        <title>Draft genome assembly of Ensifer adhaerens T173.</title>
        <authorList>
            <person name="Craig J.E."/>
            <person name="Stinchcombe J.R."/>
        </authorList>
    </citation>
    <scope>NUCLEOTIDE SEQUENCE [LARGE SCALE GENOMIC DNA]</scope>
    <source>
        <strain evidence="1 2">T173</strain>
    </source>
</reference>
<evidence type="ECO:0000313" key="1">
    <source>
        <dbReference type="EMBL" id="MBM3095972.1"/>
    </source>
</evidence>
<evidence type="ECO:0000313" key="2">
    <source>
        <dbReference type="Proteomes" id="UP000744980"/>
    </source>
</evidence>
<comment type="caution">
    <text evidence="1">The sequence shown here is derived from an EMBL/GenBank/DDBJ whole genome shotgun (WGS) entry which is preliminary data.</text>
</comment>
<organism evidence="1 2">
    <name type="scientific">Ensifer canadensis</name>
    <dbReference type="NCBI Taxonomy" id="555315"/>
    <lineage>
        <taxon>Bacteria</taxon>
        <taxon>Pseudomonadati</taxon>
        <taxon>Pseudomonadota</taxon>
        <taxon>Alphaproteobacteria</taxon>
        <taxon>Hyphomicrobiales</taxon>
        <taxon>Rhizobiaceae</taxon>
        <taxon>Sinorhizobium/Ensifer group</taxon>
        <taxon>Ensifer</taxon>
    </lineage>
</organism>